<keyword evidence="3" id="KW-1185">Reference proteome</keyword>
<dbReference type="SUPFAM" id="SSF47413">
    <property type="entry name" value="lambda repressor-like DNA-binding domains"/>
    <property type="match status" value="1"/>
</dbReference>
<dbReference type="InterPro" id="IPR001387">
    <property type="entry name" value="Cro/C1-type_HTH"/>
</dbReference>
<dbReference type="InterPro" id="IPR011990">
    <property type="entry name" value="TPR-like_helical_dom_sf"/>
</dbReference>
<dbReference type="EMBL" id="VJMZ01000001">
    <property type="protein sequence ID" value="TRM10894.1"/>
    <property type="molecule type" value="Genomic_DNA"/>
</dbReference>
<name>A0A549YG82_9BACI</name>
<dbReference type="RefSeq" id="WP_142790123.1">
    <property type="nucleotide sequence ID" value="NZ_VJMZ01000001.1"/>
</dbReference>
<dbReference type="Gene3D" id="1.25.40.10">
    <property type="entry name" value="Tetratricopeptide repeat domain"/>
    <property type="match status" value="1"/>
</dbReference>
<dbReference type="GO" id="GO:0003677">
    <property type="term" value="F:DNA binding"/>
    <property type="evidence" value="ECO:0007669"/>
    <property type="project" value="InterPro"/>
</dbReference>
<dbReference type="Proteomes" id="UP000319280">
    <property type="component" value="Unassembled WGS sequence"/>
</dbReference>
<accession>A0A549YG82</accession>
<organism evidence="2 3">
    <name type="scientific">Lentibacillus cibarius</name>
    <dbReference type="NCBI Taxonomy" id="2583219"/>
    <lineage>
        <taxon>Bacteria</taxon>
        <taxon>Bacillati</taxon>
        <taxon>Bacillota</taxon>
        <taxon>Bacilli</taxon>
        <taxon>Bacillales</taxon>
        <taxon>Bacillaceae</taxon>
        <taxon>Lentibacillus</taxon>
    </lineage>
</organism>
<sequence>MGTVGDKLHYYRKKRGLSRKDLVDGVCDESTLFRIEKENHLPNIYLVEQLCRKYVYNLAFTMR</sequence>
<dbReference type="PROSITE" id="PS50943">
    <property type="entry name" value="HTH_CROC1"/>
    <property type="match status" value="1"/>
</dbReference>
<comment type="caution">
    <text evidence="2">The sequence shown here is derived from an EMBL/GenBank/DDBJ whole genome shotgun (WGS) entry which is preliminary data.</text>
</comment>
<evidence type="ECO:0000313" key="3">
    <source>
        <dbReference type="Proteomes" id="UP000319280"/>
    </source>
</evidence>
<dbReference type="InterPro" id="IPR010982">
    <property type="entry name" value="Lambda_DNA-bd_dom_sf"/>
</dbReference>
<feature type="domain" description="HTH cro/C1-type" evidence="1">
    <location>
        <begin position="8"/>
        <end position="61"/>
    </location>
</feature>
<proteinExistence type="predicted"/>
<protein>
    <submittedName>
        <fullName evidence="2">Helix-turn-helix transcriptional regulator</fullName>
    </submittedName>
</protein>
<gene>
    <name evidence="2" type="ORF">FH966_03700</name>
</gene>
<dbReference type="AlphaFoldDB" id="A0A549YG82"/>
<evidence type="ECO:0000259" key="1">
    <source>
        <dbReference type="PROSITE" id="PS50943"/>
    </source>
</evidence>
<reference evidence="2 3" key="1">
    <citation type="submission" date="2019-07" db="EMBL/GenBank/DDBJ databases">
        <title>Genomic analysis of Lentibacillus sp. NKC851-2.</title>
        <authorList>
            <person name="Oh Y.J."/>
        </authorList>
    </citation>
    <scope>NUCLEOTIDE SEQUENCE [LARGE SCALE GENOMIC DNA]</scope>
    <source>
        <strain evidence="2 3">NKC851-2</strain>
    </source>
</reference>
<dbReference type="CDD" id="cd00093">
    <property type="entry name" value="HTH_XRE"/>
    <property type="match status" value="1"/>
</dbReference>
<evidence type="ECO:0000313" key="2">
    <source>
        <dbReference type="EMBL" id="TRM10894.1"/>
    </source>
</evidence>